<dbReference type="PANTHER" id="PTHR43033:SF1">
    <property type="entry name" value="TRNA(ILE)-LYSIDINE SYNTHASE-RELATED"/>
    <property type="match status" value="1"/>
</dbReference>
<name>A0A382D4G4_9ZZZZ</name>
<dbReference type="InterPro" id="IPR014729">
    <property type="entry name" value="Rossmann-like_a/b/a_fold"/>
</dbReference>
<evidence type="ECO:0000256" key="4">
    <source>
        <dbReference type="ARBA" id="ARBA00022741"/>
    </source>
</evidence>
<comment type="catalytic activity">
    <reaction evidence="6">
        <text>cytidine(34) in tRNA(Ile2) + L-lysine + ATP = lysidine(34) in tRNA(Ile2) + AMP + diphosphate + H(+)</text>
        <dbReference type="Rhea" id="RHEA:43744"/>
        <dbReference type="Rhea" id="RHEA-COMP:10625"/>
        <dbReference type="Rhea" id="RHEA-COMP:10670"/>
        <dbReference type="ChEBI" id="CHEBI:15378"/>
        <dbReference type="ChEBI" id="CHEBI:30616"/>
        <dbReference type="ChEBI" id="CHEBI:32551"/>
        <dbReference type="ChEBI" id="CHEBI:33019"/>
        <dbReference type="ChEBI" id="CHEBI:82748"/>
        <dbReference type="ChEBI" id="CHEBI:83665"/>
        <dbReference type="ChEBI" id="CHEBI:456215"/>
        <dbReference type="EC" id="6.3.4.19"/>
    </reaction>
</comment>
<keyword evidence="3" id="KW-0819">tRNA processing</keyword>
<feature type="non-terminal residue" evidence="8">
    <location>
        <position position="244"/>
    </location>
</feature>
<dbReference type="PANTHER" id="PTHR43033">
    <property type="entry name" value="TRNA(ILE)-LYSIDINE SYNTHASE-RELATED"/>
    <property type="match status" value="1"/>
</dbReference>
<protein>
    <recommendedName>
        <fullName evidence="1">tRNA(Ile)-lysidine synthetase</fullName>
        <ecNumber evidence="1">6.3.4.19</ecNumber>
    </recommendedName>
</protein>
<dbReference type="InterPro" id="IPR012094">
    <property type="entry name" value="tRNA_Ile_lys_synt"/>
</dbReference>
<evidence type="ECO:0000256" key="2">
    <source>
        <dbReference type="ARBA" id="ARBA00022598"/>
    </source>
</evidence>
<dbReference type="HAMAP" id="MF_01161">
    <property type="entry name" value="tRNA_Ile_lys_synt"/>
    <property type="match status" value="1"/>
</dbReference>
<evidence type="ECO:0000313" key="8">
    <source>
        <dbReference type="EMBL" id="SVB32453.1"/>
    </source>
</evidence>
<organism evidence="8">
    <name type="scientific">marine metagenome</name>
    <dbReference type="NCBI Taxonomy" id="408172"/>
    <lineage>
        <taxon>unclassified sequences</taxon>
        <taxon>metagenomes</taxon>
        <taxon>ecological metagenomes</taxon>
    </lineage>
</organism>
<sequence>MPRSHPNADGLSDHVEARLREFGIRRGDAIVVAVSGGVDSVVLLDVLHRLSEPLQLRLSVVHLDHGLRPDSADDATFVESLATRLGWPITVESMDVANWAQERGLSVEQAGRACRRDLWTRVRLQVGARWVAVGHHADDQAETVLLRLLRGAGTTGLGAMRPAGADGIVRPMLEVRRSAIEAYAANRDLQVHEDPMNQDREIPRNRVRHQLLPLLESRHNPRIVEGLIRNAHVLQADDDYLDSL</sequence>
<evidence type="ECO:0000256" key="5">
    <source>
        <dbReference type="ARBA" id="ARBA00022840"/>
    </source>
</evidence>
<evidence type="ECO:0000256" key="6">
    <source>
        <dbReference type="ARBA" id="ARBA00048539"/>
    </source>
</evidence>
<reference evidence="8" key="1">
    <citation type="submission" date="2018-05" db="EMBL/GenBank/DDBJ databases">
        <authorList>
            <person name="Lanie J.A."/>
            <person name="Ng W.-L."/>
            <person name="Kazmierczak K.M."/>
            <person name="Andrzejewski T.M."/>
            <person name="Davidsen T.M."/>
            <person name="Wayne K.J."/>
            <person name="Tettelin H."/>
            <person name="Glass J.I."/>
            <person name="Rusch D."/>
            <person name="Podicherti R."/>
            <person name="Tsui H.-C.T."/>
            <person name="Winkler M.E."/>
        </authorList>
    </citation>
    <scope>NUCLEOTIDE SEQUENCE</scope>
</reference>
<dbReference type="GO" id="GO:0005524">
    <property type="term" value="F:ATP binding"/>
    <property type="evidence" value="ECO:0007669"/>
    <property type="project" value="UniProtKB-KW"/>
</dbReference>
<dbReference type="GO" id="GO:0008033">
    <property type="term" value="P:tRNA processing"/>
    <property type="evidence" value="ECO:0007669"/>
    <property type="project" value="UniProtKB-KW"/>
</dbReference>
<dbReference type="SUPFAM" id="SSF52402">
    <property type="entry name" value="Adenine nucleotide alpha hydrolases-like"/>
    <property type="match status" value="1"/>
</dbReference>
<accession>A0A382D4G4</accession>
<keyword evidence="5" id="KW-0067">ATP-binding</keyword>
<dbReference type="InterPro" id="IPR012795">
    <property type="entry name" value="tRNA_Ile_lys_synt_N"/>
</dbReference>
<dbReference type="EC" id="6.3.4.19" evidence="1"/>
<evidence type="ECO:0000259" key="7">
    <source>
        <dbReference type="Pfam" id="PF01171"/>
    </source>
</evidence>
<keyword evidence="4" id="KW-0547">Nucleotide-binding</keyword>
<dbReference type="AlphaFoldDB" id="A0A382D4G4"/>
<dbReference type="CDD" id="cd01992">
    <property type="entry name" value="TilS_N"/>
    <property type="match status" value="1"/>
</dbReference>
<dbReference type="EMBL" id="UINC01037248">
    <property type="protein sequence ID" value="SVB32453.1"/>
    <property type="molecule type" value="Genomic_DNA"/>
</dbReference>
<evidence type="ECO:0000256" key="3">
    <source>
        <dbReference type="ARBA" id="ARBA00022694"/>
    </source>
</evidence>
<proteinExistence type="inferred from homology"/>
<feature type="domain" description="tRNA(Ile)-lysidine/2-thiocytidine synthase N-terminal" evidence="7">
    <location>
        <begin position="30"/>
        <end position="210"/>
    </location>
</feature>
<gene>
    <name evidence="8" type="ORF">METZ01_LOCUS185307</name>
</gene>
<evidence type="ECO:0000256" key="1">
    <source>
        <dbReference type="ARBA" id="ARBA00013267"/>
    </source>
</evidence>
<dbReference type="InterPro" id="IPR011063">
    <property type="entry name" value="TilS/TtcA_N"/>
</dbReference>
<dbReference type="Gene3D" id="3.40.50.620">
    <property type="entry name" value="HUPs"/>
    <property type="match status" value="1"/>
</dbReference>
<dbReference type="NCBIfam" id="TIGR02432">
    <property type="entry name" value="lysidine_TilS_N"/>
    <property type="match status" value="1"/>
</dbReference>
<dbReference type="GO" id="GO:0032267">
    <property type="term" value="F:tRNA(Ile)-lysidine synthase activity"/>
    <property type="evidence" value="ECO:0007669"/>
    <property type="project" value="UniProtKB-EC"/>
</dbReference>
<keyword evidence="2" id="KW-0436">Ligase</keyword>
<dbReference type="Pfam" id="PF01171">
    <property type="entry name" value="ATP_bind_3"/>
    <property type="match status" value="1"/>
</dbReference>